<dbReference type="AlphaFoldDB" id="A0A1F8EHC1"/>
<evidence type="ECO:0000313" key="13">
    <source>
        <dbReference type="Proteomes" id="UP000177117"/>
    </source>
</evidence>
<keyword evidence="6 10" id="KW-0418">Kinase</keyword>
<feature type="binding site" evidence="9">
    <location>
        <begin position="169"/>
        <end position="172"/>
    </location>
    <ligand>
        <name>substrate</name>
    </ligand>
</feature>
<keyword evidence="4 10" id="KW-0808">Transferase</keyword>
<evidence type="ECO:0000256" key="11">
    <source>
        <dbReference type="RuleBase" id="RU004165"/>
    </source>
</evidence>
<evidence type="ECO:0000256" key="8">
    <source>
        <dbReference type="PIRSR" id="PIRSR035805-1"/>
    </source>
</evidence>
<dbReference type="PANTHER" id="PTHR11441:SF0">
    <property type="entry name" value="THYMIDINE KINASE, CYTOSOLIC"/>
    <property type="match status" value="1"/>
</dbReference>
<dbReference type="GO" id="GO:0004797">
    <property type="term" value="F:thymidine kinase activity"/>
    <property type="evidence" value="ECO:0007669"/>
    <property type="project" value="UniProtKB-EC"/>
</dbReference>
<sequence>MFSGKSEELIRRLHVARHSKKVIMVLKPKRDTRAKNEVYSRKKKTKNSKSFKKFFSFPAYTVDSPKKAKRLLRSHKPDILAMDEGQFFDQKFDRFIKNLLKNKKYRRLTIIISGLDMTSEGDPFPGPMPQFMAMAHEIIKLKAVCFRCREWPPTAEMTYYKKKDKKDAVLVGDKDYEARCRTCHRKPPE</sequence>
<protein>
    <recommendedName>
        <fullName evidence="2 10">Thymidine kinase</fullName>
        <ecNumber evidence="2 10">2.7.1.21</ecNumber>
    </recommendedName>
</protein>
<dbReference type="GO" id="GO:0005524">
    <property type="term" value="F:ATP binding"/>
    <property type="evidence" value="ECO:0007669"/>
    <property type="project" value="UniProtKB-KW"/>
</dbReference>
<dbReference type="GO" id="GO:0046104">
    <property type="term" value="P:thymidine metabolic process"/>
    <property type="evidence" value="ECO:0007669"/>
    <property type="project" value="TreeGrafter"/>
</dbReference>
<dbReference type="InterPro" id="IPR001267">
    <property type="entry name" value="Thymidine_kinase"/>
</dbReference>
<dbReference type="EC" id="2.7.1.21" evidence="2 10"/>
<accession>A0A1F8EHC1</accession>
<evidence type="ECO:0000313" key="12">
    <source>
        <dbReference type="EMBL" id="OGN00237.1"/>
    </source>
</evidence>
<dbReference type="Gene3D" id="3.30.60.20">
    <property type="match status" value="1"/>
</dbReference>
<keyword evidence="7 10" id="KW-0067">ATP-binding</keyword>
<dbReference type="Gene3D" id="3.40.50.300">
    <property type="entry name" value="P-loop containing nucleotide triphosphate hydrolases"/>
    <property type="match status" value="1"/>
</dbReference>
<evidence type="ECO:0000256" key="3">
    <source>
        <dbReference type="ARBA" id="ARBA00022634"/>
    </source>
</evidence>
<comment type="similarity">
    <text evidence="1 11">Belongs to the thymidine kinase family.</text>
</comment>
<reference evidence="12 13" key="1">
    <citation type="journal article" date="2016" name="Nat. Commun.">
        <title>Thousands of microbial genomes shed light on interconnected biogeochemical processes in an aquifer system.</title>
        <authorList>
            <person name="Anantharaman K."/>
            <person name="Brown C.T."/>
            <person name="Hug L.A."/>
            <person name="Sharon I."/>
            <person name="Castelle C.J."/>
            <person name="Probst A.J."/>
            <person name="Thomas B.C."/>
            <person name="Singh A."/>
            <person name="Wilkins M.J."/>
            <person name="Karaoz U."/>
            <person name="Brodie E.L."/>
            <person name="Williams K.H."/>
            <person name="Hubbard S.S."/>
            <person name="Banfield J.F."/>
        </authorList>
    </citation>
    <scope>NUCLEOTIDE SEQUENCE [LARGE SCALE GENOMIC DNA]</scope>
</reference>
<evidence type="ECO:0000256" key="5">
    <source>
        <dbReference type="ARBA" id="ARBA00022741"/>
    </source>
</evidence>
<keyword evidence="3 10" id="KW-0237">DNA synthesis</keyword>
<gene>
    <name evidence="12" type="ORF">A2650_02450</name>
</gene>
<dbReference type="EMBL" id="MGJD01000025">
    <property type="protein sequence ID" value="OGN00237.1"/>
    <property type="molecule type" value="Genomic_DNA"/>
</dbReference>
<feature type="active site" description="Proton acceptor" evidence="8">
    <location>
        <position position="84"/>
    </location>
</feature>
<evidence type="ECO:0000256" key="9">
    <source>
        <dbReference type="PIRSR" id="PIRSR035805-2"/>
    </source>
</evidence>
<evidence type="ECO:0000256" key="10">
    <source>
        <dbReference type="RuleBase" id="RU000544"/>
    </source>
</evidence>
<keyword evidence="5 10" id="KW-0547">Nucleotide-binding</keyword>
<dbReference type="PANTHER" id="PTHR11441">
    <property type="entry name" value="THYMIDINE KINASE"/>
    <property type="match status" value="1"/>
</dbReference>
<evidence type="ECO:0000256" key="6">
    <source>
        <dbReference type="ARBA" id="ARBA00022777"/>
    </source>
</evidence>
<dbReference type="Proteomes" id="UP000177117">
    <property type="component" value="Unassembled WGS sequence"/>
</dbReference>
<evidence type="ECO:0000256" key="2">
    <source>
        <dbReference type="ARBA" id="ARBA00012118"/>
    </source>
</evidence>
<dbReference type="SUPFAM" id="SSF52540">
    <property type="entry name" value="P-loop containing nucleoside triphosphate hydrolases"/>
    <property type="match status" value="1"/>
</dbReference>
<dbReference type="GO" id="GO:0071897">
    <property type="term" value="P:DNA biosynthetic process"/>
    <property type="evidence" value="ECO:0007669"/>
    <property type="project" value="UniProtKB-KW"/>
</dbReference>
<dbReference type="InterPro" id="IPR027417">
    <property type="entry name" value="P-loop_NTPase"/>
</dbReference>
<dbReference type="PIRSF" id="PIRSF035805">
    <property type="entry name" value="TK_cell"/>
    <property type="match status" value="1"/>
</dbReference>
<proteinExistence type="inferred from homology"/>
<comment type="caution">
    <text evidence="12">The sequence shown here is derived from an EMBL/GenBank/DDBJ whole genome shotgun (WGS) entry which is preliminary data.</text>
</comment>
<dbReference type="Pfam" id="PF00265">
    <property type="entry name" value="TK"/>
    <property type="match status" value="1"/>
</dbReference>
<feature type="binding site" evidence="9">
    <location>
        <position position="176"/>
    </location>
    <ligand>
        <name>substrate</name>
    </ligand>
</feature>
<name>A0A1F8EHC1_9BACT</name>
<dbReference type="GO" id="GO:0005829">
    <property type="term" value="C:cytosol"/>
    <property type="evidence" value="ECO:0007669"/>
    <property type="project" value="TreeGrafter"/>
</dbReference>
<evidence type="ECO:0000256" key="7">
    <source>
        <dbReference type="ARBA" id="ARBA00022840"/>
    </source>
</evidence>
<evidence type="ECO:0000256" key="4">
    <source>
        <dbReference type="ARBA" id="ARBA00022679"/>
    </source>
</evidence>
<evidence type="ECO:0000256" key="1">
    <source>
        <dbReference type="ARBA" id="ARBA00007587"/>
    </source>
</evidence>
<organism evidence="12 13">
    <name type="scientific">Candidatus Yanofskybacteria bacterium RIFCSPHIGHO2_01_FULL_41_53</name>
    <dbReference type="NCBI Taxonomy" id="1802663"/>
    <lineage>
        <taxon>Bacteria</taxon>
        <taxon>Candidatus Yanofskyibacteriota</taxon>
    </lineage>
</organism>
<comment type="catalytic activity">
    <reaction evidence="10">
        <text>thymidine + ATP = dTMP + ADP + H(+)</text>
        <dbReference type="Rhea" id="RHEA:19129"/>
        <dbReference type="ChEBI" id="CHEBI:15378"/>
        <dbReference type="ChEBI" id="CHEBI:17748"/>
        <dbReference type="ChEBI" id="CHEBI:30616"/>
        <dbReference type="ChEBI" id="CHEBI:63528"/>
        <dbReference type="ChEBI" id="CHEBI:456216"/>
        <dbReference type="EC" id="2.7.1.21"/>
    </reaction>
</comment>